<protein>
    <recommendedName>
        <fullName evidence="4">peptidylprolyl isomerase</fullName>
        <ecNumber evidence="4">5.2.1.8</ecNumber>
    </recommendedName>
</protein>
<keyword evidence="7" id="KW-0143">Chaperone</keyword>
<dbReference type="PANTHER" id="PTHR47861">
    <property type="entry name" value="FKBP-TYPE PEPTIDYL-PROLYL CIS-TRANS ISOMERASE SLYD"/>
    <property type="match status" value="1"/>
</dbReference>
<dbReference type="SUPFAM" id="SSF54534">
    <property type="entry name" value="FKBP-like"/>
    <property type="match status" value="1"/>
</dbReference>
<comment type="subcellular location">
    <subcellularLocation>
        <location evidence="2">Cytoplasm</location>
    </subcellularLocation>
</comment>
<gene>
    <name evidence="10" type="primary">slyD</name>
    <name evidence="10" type="ORF">NCTC13159_00629</name>
</gene>
<keyword evidence="6" id="KW-0697">Rotamase</keyword>
<evidence type="ECO:0000256" key="8">
    <source>
        <dbReference type="ARBA" id="ARBA00023235"/>
    </source>
</evidence>
<evidence type="ECO:0000256" key="1">
    <source>
        <dbReference type="ARBA" id="ARBA00000971"/>
    </source>
</evidence>
<dbReference type="GO" id="GO:0003755">
    <property type="term" value="F:peptidyl-prolyl cis-trans isomerase activity"/>
    <property type="evidence" value="ECO:0007669"/>
    <property type="project" value="UniProtKB-KW"/>
</dbReference>
<evidence type="ECO:0000313" key="10">
    <source>
        <dbReference type="EMBL" id="SUA89167.1"/>
    </source>
</evidence>
<dbReference type="EC" id="5.2.1.8" evidence="4"/>
<organism evidence="10 11">
    <name type="scientific">Pandoraea pulmonicola</name>
    <dbReference type="NCBI Taxonomy" id="93221"/>
    <lineage>
        <taxon>Bacteria</taxon>
        <taxon>Pseudomonadati</taxon>
        <taxon>Pseudomonadota</taxon>
        <taxon>Betaproteobacteria</taxon>
        <taxon>Burkholderiales</taxon>
        <taxon>Burkholderiaceae</taxon>
        <taxon>Pandoraea</taxon>
    </lineage>
</organism>
<dbReference type="PANTHER" id="PTHR47861:SF3">
    <property type="entry name" value="FKBP-TYPE PEPTIDYL-PROLYL CIS-TRANS ISOMERASE SLYD"/>
    <property type="match status" value="1"/>
</dbReference>
<comment type="catalytic activity">
    <reaction evidence="1">
        <text>[protein]-peptidylproline (omega=180) = [protein]-peptidylproline (omega=0)</text>
        <dbReference type="Rhea" id="RHEA:16237"/>
        <dbReference type="Rhea" id="RHEA-COMP:10747"/>
        <dbReference type="Rhea" id="RHEA-COMP:10748"/>
        <dbReference type="ChEBI" id="CHEBI:83833"/>
        <dbReference type="ChEBI" id="CHEBI:83834"/>
        <dbReference type="EC" id="5.2.1.8"/>
    </reaction>
</comment>
<evidence type="ECO:0000256" key="9">
    <source>
        <dbReference type="SAM" id="MobiDB-lite"/>
    </source>
</evidence>
<evidence type="ECO:0000256" key="2">
    <source>
        <dbReference type="ARBA" id="ARBA00004496"/>
    </source>
</evidence>
<reference evidence="10 11" key="1">
    <citation type="submission" date="2018-06" db="EMBL/GenBank/DDBJ databases">
        <authorList>
            <consortium name="Pathogen Informatics"/>
            <person name="Doyle S."/>
        </authorList>
    </citation>
    <scope>NUCLEOTIDE SEQUENCE [LARGE SCALE GENOMIC DNA]</scope>
    <source>
        <strain evidence="10 11">NCTC13159</strain>
    </source>
</reference>
<evidence type="ECO:0000256" key="6">
    <source>
        <dbReference type="ARBA" id="ARBA00023110"/>
    </source>
</evidence>
<evidence type="ECO:0000256" key="7">
    <source>
        <dbReference type="ARBA" id="ARBA00023186"/>
    </source>
</evidence>
<evidence type="ECO:0000313" key="11">
    <source>
        <dbReference type="Proteomes" id="UP000254589"/>
    </source>
</evidence>
<dbReference type="AlphaFoldDB" id="A0AAJ5CZ29"/>
<evidence type="ECO:0000256" key="4">
    <source>
        <dbReference type="ARBA" id="ARBA00013194"/>
    </source>
</evidence>
<keyword evidence="8 10" id="KW-0413">Isomerase</keyword>
<dbReference type="EMBL" id="UGSJ01000001">
    <property type="protein sequence ID" value="SUA89167.1"/>
    <property type="molecule type" value="Genomic_DNA"/>
</dbReference>
<name>A0AAJ5CZ29_PANPU</name>
<keyword evidence="5" id="KW-0963">Cytoplasm</keyword>
<dbReference type="GO" id="GO:0005737">
    <property type="term" value="C:cytoplasm"/>
    <property type="evidence" value="ECO:0007669"/>
    <property type="project" value="UniProtKB-SubCell"/>
</dbReference>
<feature type="compositionally biased region" description="Acidic residues" evidence="9">
    <location>
        <begin position="188"/>
        <end position="206"/>
    </location>
</feature>
<evidence type="ECO:0000256" key="3">
    <source>
        <dbReference type="ARBA" id="ARBA00006577"/>
    </source>
</evidence>
<sequence>MARNVATGSLSYGYAYNAGCFSESLMKIEKNTVVSVTYKLSDAQGNLIEESGAEPMVYLHGGYDGTFPKIEEALDGQDVGFETHLQLEPSDAFGDYDPELVKMEERSRFPDPLEVGMQFEGTPEDGDEESDTLIYTVTDVADDKVVLDGNHPLAGMALRFELKVSDVRPATDEEIEHQHAHGASGLEIVDEGEDEDEGEDDAPTLH</sequence>
<dbReference type="InterPro" id="IPR046357">
    <property type="entry name" value="PPIase_dom_sf"/>
</dbReference>
<comment type="similarity">
    <text evidence="3">Belongs to the FKBP-type PPIase family.</text>
</comment>
<evidence type="ECO:0000256" key="5">
    <source>
        <dbReference type="ARBA" id="ARBA00022490"/>
    </source>
</evidence>
<dbReference type="Proteomes" id="UP000254589">
    <property type="component" value="Unassembled WGS sequence"/>
</dbReference>
<proteinExistence type="inferred from homology"/>
<dbReference type="Gene3D" id="3.10.50.40">
    <property type="match status" value="1"/>
</dbReference>
<comment type="caution">
    <text evidence="10">The sequence shown here is derived from an EMBL/GenBank/DDBJ whole genome shotgun (WGS) entry which is preliminary data.</text>
</comment>
<feature type="region of interest" description="Disordered" evidence="9">
    <location>
        <begin position="171"/>
        <end position="206"/>
    </location>
</feature>
<accession>A0AAJ5CZ29</accession>